<reference evidence="1" key="2">
    <citation type="journal article" date="2015" name="Data Brief">
        <title>Shoot transcriptome of the giant reed, Arundo donax.</title>
        <authorList>
            <person name="Barrero R.A."/>
            <person name="Guerrero F.D."/>
            <person name="Moolhuijzen P."/>
            <person name="Goolsby J.A."/>
            <person name="Tidwell J."/>
            <person name="Bellgard S.E."/>
            <person name="Bellgard M.I."/>
        </authorList>
    </citation>
    <scope>NUCLEOTIDE SEQUENCE</scope>
    <source>
        <tissue evidence="1">Shoot tissue taken approximately 20 cm above the soil surface</tissue>
    </source>
</reference>
<accession>A0A0A9BRU0</accession>
<evidence type="ECO:0000313" key="1">
    <source>
        <dbReference type="EMBL" id="JAD64858.1"/>
    </source>
</evidence>
<name>A0A0A9BRU0_ARUDO</name>
<dbReference type="AlphaFoldDB" id="A0A0A9BRU0"/>
<reference evidence="1" key="1">
    <citation type="submission" date="2014-09" db="EMBL/GenBank/DDBJ databases">
        <authorList>
            <person name="Magalhaes I.L.F."/>
            <person name="Oliveira U."/>
            <person name="Santos F.R."/>
            <person name="Vidigal T.H.D.A."/>
            <person name="Brescovit A.D."/>
            <person name="Santos A.J."/>
        </authorList>
    </citation>
    <scope>NUCLEOTIDE SEQUENCE</scope>
    <source>
        <tissue evidence="1">Shoot tissue taken approximately 20 cm above the soil surface</tissue>
    </source>
</reference>
<sequence>MVLVGGAAFFYRVGTDLMGNRARLRRRHEEIEVMKALSREKDEQIKKLEQDLIEAGLLEKI</sequence>
<organism evidence="1">
    <name type="scientific">Arundo donax</name>
    <name type="common">Giant reed</name>
    <name type="synonym">Donax arundinaceus</name>
    <dbReference type="NCBI Taxonomy" id="35708"/>
    <lineage>
        <taxon>Eukaryota</taxon>
        <taxon>Viridiplantae</taxon>
        <taxon>Streptophyta</taxon>
        <taxon>Embryophyta</taxon>
        <taxon>Tracheophyta</taxon>
        <taxon>Spermatophyta</taxon>
        <taxon>Magnoliopsida</taxon>
        <taxon>Liliopsida</taxon>
        <taxon>Poales</taxon>
        <taxon>Poaceae</taxon>
        <taxon>PACMAD clade</taxon>
        <taxon>Arundinoideae</taxon>
        <taxon>Arundineae</taxon>
        <taxon>Arundo</taxon>
    </lineage>
</organism>
<protein>
    <submittedName>
        <fullName evidence="1">Uncharacterized protein</fullName>
    </submittedName>
</protein>
<proteinExistence type="predicted"/>
<dbReference type="EMBL" id="GBRH01233037">
    <property type="protein sequence ID" value="JAD64858.1"/>
    <property type="molecule type" value="Transcribed_RNA"/>
</dbReference>